<evidence type="ECO:0000256" key="1">
    <source>
        <dbReference type="SAM" id="MobiDB-lite"/>
    </source>
</evidence>
<keyword evidence="3" id="KW-1185">Reference proteome</keyword>
<evidence type="ECO:0000313" key="2">
    <source>
        <dbReference type="EMBL" id="ARW58956.1"/>
    </source>
</evidence>
<accession>A0A2H4IBM5</accession>
<dbReference type="EMBL" id="KY984068">
    <property type="protein sequence ID" value="ARW58956.1"/>
    <property type="molecule type" value="Genomic_DNA"/>
</dbReference>
<dbReference type="Proteomes" id="UP000240568">
    <property type="component" value="Segment"/>
</dbReference>
<sequence length="411" mass="45293">MSTSNKMLLNARVRRLDGTVTHINKINTNGYSTDAKGPQIPVKRLVLAGKSLKEIEAPFAKDECIISQGVTVKLNKRQQRELADKTLDEKALRPDFGSLVFIDPDTGKATDGKKVKVKAGAKESLKETRKHNKEPKVKKAEKVSAKNDLKDSLDLIDERKAPKSALVEMLTATLEGDTTKEQRKQFADAFGIDWKAAKKLGGKGIVKQLGRKAAQAAADKLNATVTSDAFIKQMPPELKRLMREGSLTLNKTQIERVLSALGLDTKFYAIAMQNFLGNLTLAIKPEEVKTTQKKKKAARPQYATDKDAKRRVKKMTIKLLAPDAKGMKTAKAHLKQAKAILASKLGIATKDIKRGLIVYHKNGVDYMFVACDVRGPIFIDKDGDPAVYTYANLQDTFDFTLTPTSELDAAV</sequence>
<organism evidence="2 3">
    <name type="scientific">Erwinia phage vB_EamM_Y3</name>
    <dbReference type="NCBI Taxonomy" id="1983553"/>
    <lineage>
        <taxon>Viruses</taxon>
        <taxon>Duplodnaviria</taxon>
        <taxon>Heunggongvirae</taxon>
        <taxon>Uroviricota</taxon>
        <taxon>Caudoviricetes</taxon>
        <taxon>Sasquatchvirus</taxon>
        <taxon>Sasquatchvirus Y3</taxon>
    </lineage>
</organism>
<evidence type="ECO:0000313" key="3">
    <source>
        <dbReference type="Proteomes" id="UP000240568"/>
    </source>
</evidence>
<feature type="region of interest" description="Disordered" evidence="1">
    <location>
        <begin position="121"/>
        <end position="143"/>
    </location>
</feature>
<proteinExistence type="predicted"/>
<reference evidence="2 3" key="1">
    <citation type="submission" date="2017-04" db="EMBL/GenBank/DDBJ databases">
        <authorList>
            <person name="Afonso C.L."/>
            <person name="Miller P.J."/>
            <person name="Scott M.A."/>
            <person name="Spackman E."/>
            <person name="Goraichik I."/>
            <person name="Dimitrov K.M."/>
            <person name="Suarez D.L."/>
            <person name="Swayne D.E."/>
        </authorList>
    </citation>
    <scope>NUCLEOTIDE SEQUENCE [LARGE SCALE GENOMIC DNA]</scope>
</reference>
<name>A0A2H4IBM5_9CAUD</name>
<protein>
    <submittedName>
        <fullName evidence="2">Uncharacterized protein</fullName>
    </submittedName>
</protein>
<gene>
    <name evidence="2" type="ORF">Y3_316</name>
</gene>
<feature type="compositionally biased region" description="Basic and acidic residues" evidence="1">
    <location>
        <begin position="134"/>
        <end position="143"/>
    </location>
</feature>